<dbReference type="InterPro" id="IPR025966">
    <property type="entry name" value="OppC_N"/>
</dbReference>
<proteinExistence type="inferred from homology"/>
<keyword evidence="5 7" id="KW-1133">Transmembrane helix</keyword>
<keyword evidence="4 7" id="KW-0812">Transmembrane</keyword>
<evidence type="ECO:0000256" key="7">
    <source>
        <dbReference type="RuleBase" id="RU363032"/>
    </source>
</evidence>
<dbReference type="PROSITE" id="PS50928">
    <property type="entry name" value="ABC_TM1"/>
    <property type="match status" value="1"/>
</dbReference>
<keyword evidence="10" id="KW-1185">Reference proteome</keyword>
<dbReference type="CDD" id="cd06261">
    <property type="entry name" value="TM_PBP2"/>
    <property type="match status" value="1"/>
</dbReference>
<evidence type="ECO:0000256" key="4">
    <source>
        <dbReference type="ARBA" id="ARBA00022692"/>
    </source>
</evidence>
<dbReference type="SUPFAM" id="SSF161098">
    <property type="entry name" value="MetI-like"/>
    <property type="match status" value="1"/>
</dbReference>
<dbReference type="Pfam" id="PF12911">
    <property type="entry name" value="OppC_N"/>
    <property type="match status" value="1"/>
</dbReference>
<comment type="similarity">
    <text evidence="7">Belongs to the binding-protein-dependent transport system permease family.</text>
</comment>
<dbReference type="InterPro" id="IPR000515">
    <property type="entry name" value="MetI-like"/>
</dbReference>
<comment type="subcellular location">
    <subcellularLocation>
        <location evidence="1 7">Cell membrane</location>
        <topology evidence="1 7">Multi-pass membrane protein</topology>
    </subcellularLocation>
</comment>
<dbReference type="InterPro" id="IPR050366">
    <property type="entry name" value="BP-dependent_transpt_permease"/>
</dbReference>
<organism evidence="9 10">
    <name type="scientific">Laedolimicola intestinihominis</name>
    <dbReference type="NCBI Taxonomy" id="3133166"/>
    <lineage>
        <taxon>Bacteria</taxon>
        <taxon>Bacillati</taxon>
        <taxon>Bacillota</taxon>
        <taxon>Clostridia</taxon>
        <taxon>Lachnospirales</taxon>
        <taxon>Lachnospiraceae</taxon>
        <taxon>Laedolimicola</taxon>
    </lineage>
</organism>
<evidence type="ECO:0000313" key="9">
    <source>
        <dbReference type="EMBL" id="MEQ2472824.1"/>
    </source>
</evidence>
<protein>
    <submittedName>
        <fullName evidence="9">ABC transporter permease</fullName>
    </submittedName>
</protein>
<feature type="transmembrane region" description="Helical" evidence="7">
    <location>
        <begin position="260"/>
        <end position="279"/>
    </location>
</feature>
<evidence type="ECO:0000256" key="5">
    <source>
        <dbReference type="ARBA" id="ARBA00022989"/>
    </source>
</evidence>
<feature type="transmembrane region" description="Helical" evidence="7">
    <location>
        <begin position="92"/>
        <end position="117"/>
    </location>
</feature>
<dbReference type="InterPro" id="IPR035906">
    <property type="entry name" value="MetI-like_sf"/>
</dbReference>
<evidence type="ECO:0000256" key="3">
    <source>
        <dbReference type="ARBA" id="ARBA00022475"/>
    </source>
</evidence>
<keyword evidence="2 7" id="KW-0813">Transport</keyword>
<comment type="caution">
    <text evidence="9">The sequence shown here is derived from an EMBL/GenBank/DDBJ whole genome shotgun (WGS) entry which is preliminary data.</text>
</comment>
<feature type="transmembrane region" description="Helical" evidence="7">
    <location>
        <begin position="129"/>
        <end position="147"/>
    </location>
</feature>
<evidence type="ECO:0000259" key="8">
    <source>
        <dbReference type="PROSITE" id="PS50928"/>
    </source>
</evidence>
<dbReference type="Gene3D" id="1.10.3720.10">
    <property type="entry name" value="MetI-like"/>
    <property type="match status" value="1"/>
</dbReference>
<evidence type="ECO:0000313" key="10">
    <source>
        <dbReference type="Proteomes" id="UP001438008"/>
    </source>
</evidence>
<evidence type="ECO:0000256" key="2">
    <source>
        <dbReference type="ARBA" id="ARBA00022448"/>
    </source>
</evidence>
<dbReference type="Proteomes" id="UP001438008">
    <property type="component" value="Unassembled WGS sequence"/>
</dbReference>
<sequence>MSSSKEKSKVKQNRFLEIWKQFRRNKGAMFGLVVLILLILIAVFADVIWDYDTDITAMQVGDCLLKPCLAHPFGTDNYGRDMLARIGYGTRYSLAIGFASVFMGTIVGVPLGALAGYMGGKFDTILMRIVDTFTIIPSLLMTIILVSVLGTNLFNLMLALSISTIPVMTRITRASVMVTRNNDYIESARAIGAPTHIILLKHVLPNCFSPILVQATLRVGTSIISAAGLSYIGLGVPLPTPEWGALLSASKSFIINAQHMCLFPGLAIMITVMVINLVGDGLRDALDPKLKR</sequence>
<dbReference type="RefSeq" id="WP_349164676.1">
    <property type="nucleotide sequence ID" value="NZ_JBBMFE010000008.1"/>
</dbReference>
<reference evidence="9 10" key="1">
    <citation type="submission" date="2024-03" db="EMBL/GenBank/DDBJ databases">
        <title>Human intestinal bacterial collection.</title>
        <authorList>
            <person name="Pauvert C."/>
            <person name="Hitch T.C.A."/>
            <person name="Clavel T."/>
        </authorList>
    </citation>
    <scope>NUCLEOTIDE SEQUENCE [LARGE SCALE GENOMIC DNA]</scope>
    <source>
        <strain evidence="9 10">CLA-AA-H132</strain>
    </source>
</reference>
<keyword evidence="3" id="KW-1003">Cell membrane</keyword>
<dbReference type="PANTHER" id="PTHR43386:SF1">
    <property type="entry name" value="D,D-DIPEPTIDE TRANSPORT SYSTEM PERMEASE PROTEIN DDPC-RELATED"/>
    <property type="match status" value="1"/>
</dbReference>
<gene>
    <name evidence="9" type="ORF">WMO29_10050</name>
</gene>
<feature type="domain" description="ABC transmembrane type-1" evidence="8">
    <location>
        <begin position="90"/>
        <end position="279"/>
    </location>
</feature>
<keyword evidence="6 7" id="KW-0472">Membrane</keyword>
<accession>A0ABV1FIE0</accession>
<dbReference type="EMBL" id="JBBMFE010000008">
    <property type="protein sequence ID" value="MEQ2472824.1"/>
    <property type="molecule type" value="Genomic_DNA"/>
</dbReference>
<dbReference type="PANTHER" id="PTHR43386">
    <property type="entry name" value="OLIGOPEPTIDE TRANSPORT SYSTEM PERMEASE PROTEIN APPC"/>
    <property type="match status" value="1"/>
</dbReference>
<evidence type="ECO:0000256" key="1">
    <source>
        <dbReference type="ARBA" id="ARBA00004651"/>
    </source>
</evidence>
<dbReference type="Pfam" id="PF00528">
    <property type="entry name" value="BPD_transp_1"/>
    <property type="match status" value="1"/>
</dbReference>
<name>A0ABV1FIE0_9FIRM</name>
<evidence type="ECO:0000256" key="6">
    <source>
        <dbReference type="ARBA" id="ARBA00023136"/>
    </source>
</evidence>